<evidence type="ECO:0000256" key="3">
    <source>
        <dbReference type="ARBA" id="ARBA00023319"/>
    </source>
</evidence>
<dbReference type="InterPro" id="IPR013783">
    <property type="entry name" value="Ig-like_fold"/>
</dbReference>
<evidence type="ECO:0000256" key="2">
    <source>
        <dbReference type="ARBA" id="ARBA00023157"/>
    </source>
</evidence>
<keyword evidence="3" id="KW-0393">Immunoglobulin domain</keyword>
<evidence type="ECO:0000259" key="5">
    <source>
        <dbReference type="Pfam" id="PF00047"/>
    </source>
</evidence>
<dbReference type="InterPro" id="IPR050412">
    <property type="entry name" value="Ig-like_Receptors_ImmuneReg"/>
</dbReference>
<evidence type="ECO:0000256" key="4">
    <source>
        <dbReference type="SAM" id="Phobius"/>
    </source>
</evidence>
<sequence length="244" mass="27118">MVPRGTPVMILCRGPAEAEAYVLSRVRSPEPLDSEKQLLSKKTNTWSITGMTPYWAGLYHCSYQSGGSWSQFSDPLQLVMTRAYDKPSLSSMTGIMAPSGENVKLRCFSTLKFDAFILMKKDGVHIIQNQISTPEGGGHQAVFLLNQVSSTQTGTYRCYGVFSRHPYVWSHPSDRLQLWVTEASDDPGPTNPGPSPEHAAWHLSAENQVRLSMAGLILFVLVVLLAEAWYSRKMPFNGHRQAPT</sequence>
<keyword evidence="7" id="KW-1185">Reference proteome</keyword>
<name>A0A5F5PG16_HORSE</name>
<dbReference type="AlphaFoldDB" id="A0A5F5PG16"/>
<dbReference type="Proteomes" id="UP000002281">
    <property type="component" value="Chromosome 10"/>
</dbReference>
<proteinExistence type="predicted"/>
<reference evidence="6" key="3">
    <citation type="submission" date="2025-09" db="UniProtKB">
        <authorList>
            <consortium name="Ensembl"/>
        </authorList>
    </citation>
    <scope>IDENTIFICATION</scope>
    <source>
        <strain evidence="6">Thoroughbred</strain>
    </source>
</reference>
<dbReference type="Bgee" id="ENSECAG00000041909">
    <property type="expression patterns" value="Expressed in leukocyte and 12 other cell types or tissues"/>
</dbReference>
<gene>
    <name evidence="6" type="primary">LOC100055052</name>
</gene>
<keyword evidence="4" id="KW-1133">Transmembrane helix</keyword>
<keyword evidence="1" id="KW-0732">Signal</keyword>
<dbReference type="InterPro" id="IPR013151">
    <property type="entry name" value="Immunoglobulin_dom"/>
</dbReference>
<protein>
    <recommendedName>
        <fullName evidence="5">Immunoglobulin-like beta-sandwich domain-containing protein</fullName>
    </recommendedName>
</protein>
<dbReference type="SUPFAM" id="SSF48726">
    <property type="entry name" value="Immunoglobulin"/>
    <property type="match status" value="2"/>
</dbReference>
<dbReference type="FunFam" id="2.60.40.10:FF:000049">
    <property type="entry name" value="Leukocyte immunoglobulin-like receptor subfamily B member 1"/>
    <property type="match status" value="2"/>
</dbReference>
<keyword evidence="4" id="KW-0472">Membrane</keyword>
<dbReference type="GeneTree" id="ENSGT01100000263478"/>
<evidence type="ECO:0000313" key="7">
    <source>
        <dbReference type="Proteomes" id="UP000002281"/>
    </source>
</evidence>
<dbReference type="Ensembl" id="ENSECAT00000078018.2">
    <property type="protein sequence ID" value="ENSECAP00000047380.2"/>
    <property type="gene ID" value="ENSECAG00000041909.2"/>
</dbReference>
<dbReference type="Gene3D" id="2.60.40.10">
    <property type="entry name" value="Immunoglobulins"/>
    <property type="match status" value="2"/>
</dbReference>
<dbReference type="Pfam" id="PF00047">
    <property type="entry name" value="ig"/>
    <property type="match status" value="1"/>
</dbReference>
<dbReference type="PANTHER" id="PTHR11738">
    <property type="entry name" value="MHC CLASS I NK CELL RECEPTOR"/>
    <property type="match status" value="1"/>
</dbReference>
<reference evidence="6 7" key="1">
    <citation type="journal article" date="2009" name="Science">
        <title>Genome sequence, comparative analysis, and population genetics of the domestic horse.</title>
        <authorList>
            <consortium name="Broad Institute Genome Sequencing Platform"/>
            <consortium name="Broad Institute Whole Genome Assembly Team"/>
            <person name="Wade C.M."/>
            <person name="Giulotto E."/>
            <person name="Sigurdsson S."/>
            <person name="Zoli M."/>
            <person name="Gnerre S."/>
            <person name="Imsland F."/>
            <person name="Lear T.L."/>
            <person name="Adelson D.L."/>
            <person name="Bailey E."/>
            <person name="Bellone R.R."/>
            <person name="Bloecker H."/>
            <person name="Distl O."/>
            <person name="Edgar R.C."/>
            <person name="Garber M."/>
            <person name="Leeb T."/>
            <person name="Mauceli E."/>
            <person name="MacLeod J.N."/>
            <person name="Penedo M.C.T."/>
            <person name="Raison J.M."/>
            <person name="Sharpe T."/>
            <person name="Vogel J."/>
            <person name="Andersson L."/>
            <person name="Antczak D.F."/>
            <person name="Biagi T."/>
            <person name="Binns M.M."/>
            <person name="Chowdhary B.P."/>
            <person name="Coleman S.J."/>
            <person name="Della Valle G."/>
            <person name="Fryc S."/>
            <person name="Guerin G."/>
            <person name="Hasegawa T."/>
            <person name="Hill E.W."/>
            <person name="Jurka J."/>
            <person name="Kiialainen A."/>
            <person name="Lindgren G."/>
            <person name="Liu J."/>
            <person name="Magnani E."/>
            <person name="Mickelson J.R."/>
            <person name="Murray J."/>
            <person name="Nergadze S.G."/>
            <person name="Onofrio R."/>
            <person name="Pedroni S."/>
            <person name="Piras M.F."/>
            <person name="Raudsepp T."/>
            <person name="Rocchi M."/>
            <person name="Roeed K.H."/>
            <person name="Ryder O.A."/>
            <person name="Searle S."/>
            <person name="Skow L."/>
            <person name="Swinburne J.E."/>
            <person name="Syvaenen A.C."/>
            <person name="Tozaki T."/>
            <person name="Valberg S.J."/>
            <person name="Vaudin M."/>
            <person name="White J.R."/>
            <person name="Zody M.C."/>
            <person name="Lander E.S."/>
            <person name="Lindblad-Toh K."/>
        </authorList>
    </citation>
    <scope>NUCLEOTIDE SEQUENCE [LARGE SCALE GENOMIC DNA]</scope>
    <source>
        <strain evidence="6 7">Thoroughbred</strain>
    </source>
</reference>
<dbReference type="PANTHER" id="PTHR11738:SF172">
    <property type="entry name" value="IG-LIKE DOMAIN-CONTAINING PROTEIN"/>
    <property type="match status" value="1"/>
</dbReference>
<accession>A0A5F5PG16</accession>
<evidence type="ECO:0000256" key="1">
    <source>
        <dbReference type="ARBA" id="ARBA00022729"/>
    </source>
</evidence>
<reference evidence="6" key="2">
    <citation type="submission" date="2025-08" db="UniProtKB">
        <authorList>
            <consortium name="Ensembl"/>
        </authorList>
    </citation>
    <scope>IDENTIFICATION</scope>
    <source>
        <strain evidence="6">Thoroughbred</strain>
    </source>
</reference>
<feature type="domain" description="Immunoglobulin-like beta-sandwich" evidence="5">
    <location>
        <begin position="98"/>
        <end position="170"/>
    </location>
</feature>
<evidence type="ECO:0000313" key="6">
    <source>
        <dbReference type="Ensembl" id="ENSECAP00000047380.2"/>
    </source>
</evidence>
<dbReference type="InterPro" id="IPR036179">
    <property type="entry name" value="Ig-like_dom_sf"/>
</dbReference>
<keyword evidence="4" id="KW-0812">Transmembrane</keyword>
<keyword evidence="2" id="KW-1015">Disulfide bond</keyword>
<organism evidence="6 7">
    <name type="scientific">Equus caballus</name>
    <name type="common">Horse</name>
    <dbReference type="NCBI Taxonomy" id="9796"/>
    <lineage>
        <taxon>Eukaryota</taxon>
        <taxon>Metazoa</taxon>
        <taxon>Chordata</taxon>
        <taxon>Craniata</taxon>
        <taxon>Vertebrata</taxon>
        <taxon>Euteleostomi</taxon>
        <taxon>Mammalia</taxon>
        <taxon>Eutheria</taxon>
        <taxon>Laurasiatheria</taxon>
        <taxon>Perissodactyla</taxon>
        <taxon>Equidae</taxon>
        <taxon>Equus</taxon>
    </lineage>
</organism>
<feature type="transmembrane region" description="Helical" evidence="4">
    <location>
        <begin position="211"/>
        <end position="230"/>
    </location>
</feature>